<reference evidence="1 2" key="1">
    <citation type="submission" date="2022-07" db="EMBL/GenBank/DDBJ databases">
        <title>Genome Analysis of Selected Gammaproteobacteria from Nigerian Food snails.</title>
        <authorList>
            <person name="Okafor A.C."/>
        </authorList>
    </citation>
    <scope>NUCLEOTIDE SEQUENCE [LARGE SCALE GENOMIC DNA]</scope>
    <source>
        <strain evidence="1 2">Awg 2</strain>
    </source>
</reference>
<evidence type="ECO:0000313" key="1">
    <source>
        <dbReference type="EMBL" id="MDA8483399.1"/>
    </source>
</evidence>
<proteinExistence type="predicted"/>
<gene>
    <name evidence="1" type="ORF">NNO07_09990</name>
</gene>
<accession>A0ABT4Y3U5</accession>
<sequence>MFNTLVFAVMKVVQSTESLSVVPQLRKATFVFLMACLPVCGVAYAATSAASLSQQAHQLLIENKGNEARAMLRQAADVNPEDPSVVFERAMLDDAFGEHGKARAGYDQVQMGPLATAAAVPSAVNLVALGRFTQARKAFAQLATSQDAYTAGYSQLWQLWLTARTQKGQAAALGAKLAKAAVHVKAATPQQRALAELYAGKGSVEAVFSAIDSMGLVDPLQRRDAYAEAAFFAGGYQQYVRRDYPAAMRLYQQELSHPGASIERPLLKQALARLPAASR</sequence>
<organism evidence="1 2">
    <name type="scientific">Metapseudomonas resinovorans</name>
    <name type="common">Pseudomonas resinovorans</name>
    <dbReference type="NCBI Taxonomy" id="53412"/>
    <lineage>
        <taxon>Bacteria</taxon>
        <taxon>Pseudomonadati</taxon>
        <taxon>Pseudomonadota</taxon>
        <taxon>Gammaproteobacteria</taxon>
        <taxon>Pseudomonadales</taxon>
        <taxon>Pseudomonadaceae</taxon>
        <taxon>Metapseudomonas</taxon>
    </lineage>
</organism>
<dbReference type="SUPFAM" id="SSF48452">
    <property type="entry name" value="TPR-like"/>
    <property type="match status" value="1"/>
</dbReference>
<evidence type="ECO:0000313" key="2">
    <source>
        <dbReference type="Proteomes" id="UP001211689"/>
    </source>
</evidence>
<dbReference type="Proteomes" id="UP001211689">
    <property type="component" value="Unassembled WGS sequence"/>
</dbReference>
<dbReference type="RefSeq" id="WP_271470643.1">
    <property type="nucleotide sequence ID" value="NZ_JANEWF010000007.1"/>
</dbReference>
<name>A0ABT4Y3U5_METRE</name>
<dbReference type="Gene3D" id="1.25.40.10">
    <property type="entry name" value="Tetratricopeptide repeat domain"/>
    <property type="match status" value="1"/>
</dbReference>
<comment type="caution">
    <text evidence="1">The sequence shown here is derived from an EMBL/GenBank/DDBJ whole genome shotgun (WGS) entry which is preliminary data.</text>
</comment>
<protein>
    <submittedName>
        <fullName evidence="1">Uncharacterized protein</fullName>
    </submittedName>
</protein>
<dbReference type="EMBL" id="JANEWF010000007">
    <property type="protein sequence ID" value="MDA8483399.1"/>
    <property type="molecule type" value="Genomic_DNA"/>
</dbReference>
<dbReference type="InterPro" id="IPR011990">
    <property type="entry name" value="TPR-like_helical_dom_sf"/>
</dbReference>
<keyword evidence="2" id="KW-1185">Reference proteome</keyword>